<gene>
    <name evidence="3" type="ORF">HEB29_004841</name>
    <name evidence="2" type="ORF">Sfulv_51290</name>
</gene>
<reference evidence="2 4" key="1">
    <citation type="submission" date="2020-05" db="EMBL/GenBank/DDBJ databases">
        <title>Whole genome shotgun sequence of Streptomyces fulvorobeus NBRC 15897.</title>
        <authorList>
            <person name="Komaki H."/>
            <person name="Tamura T."/>
        </authorList>
    </citation>
    <scope>NUCLEOTIDE SEQUENCE [LARGE SCALE GENOMIC DNA]</scope>
    <source>
        <strain evidence="2 4">NBRC 15897</strain>
    </source>
</reference>
<keyword evidence="4" id="KW-1185">Reference proteome</keyword>
<name>A0A7J0CD41_9ACTN</name>
<evidence type="ECO:0000313" key="5">
    <source>
        <dbReference type="Proteomes" id="UP000530403"/>
    </source>
</evidence>
<evidence type="ECO:0000256" key="1">
    <source>
        <dbReference type="SAM" id="Phobius"/>
    </source>
</evidence>
<evidence type="ECO:0000313" key="2">
    <source>
        <dbReference type="EMBL" id="GFN00319.1"/>
    </source>
</evidence>
<dbReference type="RefSeq" id="WP_173316643.1">
    <property type="nucleotide sequence ID" value="NZ_BAAAUE010000013.1"/>
</dbReference>
<dbReference type="GO" id="GO:0008233">
    <property type="term" value="F:peptidase activity"/>
    <property type="evidence" value="ECO:0007669"/>
    <property type="project" value="UniProtKB-KW"/>
</dbReference>
<comment type="caution">
    <text evidence="2">The sequence shown here is derived from an EMBL/GenBank/DDBJ whole genome shotgun (WGS) entry which is preliminary data.</text>
</comment>
<keyword evidence="1" id="KW-1133">Transmembrane helix</keyword>
<accession>A0A7J0CD41</accession>
<feature type="transmembrane region" description="Helical" evidence="1">
    <location>
        <begin position="36"/>
        <end position="55"/>
    </location>
</feature>
<keyword evidence="1" id="KW-0812">Transmembrane</keyword>
<sequence length="142" mass="15715">MGLILLALLLLLLAGPGLWFWGRSLATGRWRQSAGWFAGTAVLLLVATGTTYLVGSMAGTSLDPEESCHAVGQNYDRAYIREHFEEQTRWFPLRDACNADHDLVPVWVNPALVALPTLAVASLVYSARPALRHRQRTKKDTQ</sequence>
<dbReference type="AlphaFoldDB" id="A0A7J0CD41"/>
<evidence type="ECO:0000313" key="4">
    <source>
        <dbReference type="Proteomes" id="UP000498980"/>
    </source>
</evidence>
<dbReference type="Proteomes" id="UP000530403">
    <property type="component" value="Unassembled WGS sequence"/>
</dbReference>
<dbReference type="GO" id="GO:0006508">
    <property type="term" value="P:proteolysis"/>
    <property type="evidence" value="ECO:0007669"/>
    <property type="project" value="UniProtKB-KW"/>
</dbReference>
<dbReference type="EMBL" id="JACCCF010000001">
    <property type="protein sequence ID" value="NYE43830.1"/>
    <property type="molecule type" value="Genomic_DNA"/>
</dbReference>
<organism evidence="2 4">
    <name type="scientific">Streptomyces fulvorobeus</name>
    <dbReference type="NCBI Taxonomy" id="284028"/>
    <lineage>
        <taxon>Bacteria</taxon>
        <taxon>Bacillati</taxon>
        <taxon>Actinomycetota</taxon>
        <taxon>Actinomycetes</taxon>
        <taxon>Kitasatosporales</taxon>
        <taxon>Streptomycetaceae</taxon>
        <taxon>Streptomyces</taxon>
    </lineage>
</organism>
<evidence type="ECO:0000313" key="3">
    <source>
        <dbReference type="EMBL" id="NYE43830.1"/>
    </source>
</evidence>
<proteinExistence type="predicted"/>
<reference evidence="3 5" key="2">
    <citation type="submission" date="2020-07" db="EMBL/GenBank/DDBJ databases">
        <title>Sequencing the genomes of 1000 actinobacteria strains.</title>
        <authorList>
            <person name="Klenk H.-P."/>
        </authorList>
    </citation>
    <scope>NUCLEOTIDE SEQUENCE [LARGE SCALE GENOMIC DNA]</scope>
    <source>
        <strain evidence="3 5">DSM 41455</strain>
    </source>
</reference>
<keyword evidence="1" id="KW-0472">Membrane</keyword>
<keyword evidence="3" id="KW-0378">Hydrolase</keyword>
<protein>
    <submittedName>
        <fullName evidence="3">Membrane protein implicated in regulation of membrane protease activity</fullName>
    </submittedName>
</protein>
<dbReference type="Proteomes" id="UP000498980">
    <property type="component" value="Unassembled WGS sequence"/>
</dbReference>
<dbReference type="EMBL" id="BLWC01000001">
    <property type="protein sequence ID" value="GFN00319.1"/>
    <property type="molecule type" value="Genomic_DNA"/>
</dbReference>
<keyword evidence="3" id="KW-0645">Protease</keyword>